<dbReference type="SUPFAM" id="SSF53098">
    <property type="entry name" value="Ribonuclease H-like"/>
    <property type="match status" value="1"/>
</dbReference>
<dbReference type="InterPro" id="IPR007021">
    <property type="entry name" value="DUF659"/>
</dbReference>
<evidence type="ECO:0000313" key="2">
    <source>
        <dbReference type="EMBL" id="RHZ70960.1"/>
    </source>
</evidence>
<comment type="caution">
    <text evidence="2">The sequence shown here is derived from an EMBL/GenBank/DDBJ whole genome shotgun (WGS) entry which is preliminary data.</text>
</comment>
<evidence type="ECO:0000259" key="1">
    <source>
        <dbReference type="Pfam" id="PF04937"/>
    </source>
</evidence>
<reference evidence="2 3" key="1">
    <citation type="submission" date="2018-08" db="EMBL/GenBank/DDBJ databases">
        <title>Genome and evolution of the arbuscular mycorrhizal fungus Diversispora epigaea (formerly Glomus versiforme) and its bacterial endosymbionts.</title>
        <authorList>
            <person name="Sun X."/>
            <person name="Fei Z."/>
            <person name="Harrison M."/>
        </authorList>
    </citation>
    <scope>NUCLEOTIDE SEQUENCE [LARGE SCALE GENOMIC DNA]</scope>
    <source>
        <strain evidence="2 3">IT104</strain>
    </source>
</reference>
<dbReference type="AlphaFoldDB" id="A0A397IDR4"/>
<evidence type="ECO:0000313" key="3">
    <source>
        <dbReference type="Proteomes" id="UP000266861"/>
    </source>
</evidence>
<protein>
    <recommendedName>
        <fullName evidence="1">DUF659 domain-containing protein</fullName>
    </recommendedName>
</protein>
<dbReference type="Pfam" id="PF04937">
    <property type="entry name" value="DUF659"/>
    <property type="match status" value="1"/>
</dbReference>
<name>A0A397IDR4_9GLOM</name>
<keyword evidence="3" id="KW-1185">Reference proteome</keyword>
<dbReference type="InterPro" id="IPR012337">
    <property type="entry name" value="RNaseH-like_sf"/>
</dbReference>
<gene>
    <name evidence="2" type="ORF">Glove_264g74</name>
</gene>
<dbReference type="Proteomes" id="UP000266861">
    <property type="component" value="Unassembled WGS sequence"/>
</dbReference>
<proteinExistence type="predicted"/>
<dbReference type="OrthoDB" id="2442898at2759"/>
<feature type="domain" description="DUF659" evidence="1">
    <location>
        <begin position="11"/>
        <end position="86"/>
    </location>
</feature>
<sequence>MNKLEKENNFTIDGWTDPRGNSIWAFMLITSSRKKYLLKLEDLSSEHHTAQNLVNIITEVIEKVGINKFVTIVSNNGSNVAAARRIFT</sequence>
<dbReference type="EMBL" id="PQFF01000241">
    <property type="protein sequence ID" value="RHZ70960.1"/>
    <property type="molecule type" value="Genomic_DNA"/>
</dbReference>
<organism evidence="2 3">
    <name type="scientific">Diversispora epigaea</name>
    <dbReference type="NCBI Taxonomy" id="1348612"/>
    <lineage>
        <taxon>Eukaryota</taxon>
        <taxon>Fungi</taxon>
        <taxon>Fungi incertae sedis</taxon>
        <taxon>Mucoromycota</taxon>
        <taxon>Glomeromycotina</taxon>
        <taxon>Glomeromycetes</taxon>
        <taxon>Diversisporales</taxon>
        <taxon>Diversisporaceae</taxon>
        <taxon>Diversispora</taxon>
    </lineage>
</organism>
<accession>A0A397IDR4</accession>